<dbReference type="GO" id="GO:0044877">
    <property type="term" value="F:protein-containing complex binding"/>
    <property type="evidence" value="ECO:0007669"/>
    <property type="project" value="TreeGrafter"/>
</dbReference>
<reference evidence="4 5" key="1">
    <citation type="submission" date="2019-03" db="EMBL/GenBank/DDBJ databases">
        <title>Sequencing 25 genomes of Wallemia mellicola.</title>
        <authorList>
            <person name="Gostincar C."/>
        </authorList>
    </citation>
    <scope>NUCLEOTIDE SEQUENCE [LARGE SCALE GENOMIC DNA]</scope>
    <source>
        <strain evidence="3 4">EXF-1274</strain>
        <strain evidence="2 5">EXF-6152</strain>
    </source>
</reference>
<dbReference type="InterPro" id="IPR036291">
    <property type="entry name" value="NAD(P)-bd_dom_sf"/>
</dbReference>
<dbReference type="EMBL" id="SPRW01000051">
    <property type="protein sequence ID" value="TIC62156.1"/>
    <property type="molecule type" value="Genomic_DNA"/>
</dbReference>
<dbReference type="InterPro" id="IPR051207">
    <property type="entry name" value="ComplexI_NDUFA9_subunit"/>
</dbReference>
<dbReference type="Gene3D" id="3.40.50.720">
    <property type="entry name" value="NAD(P)-binding Rossmann-like Domain"/>
    <property type="match status" value="1"/>
</dbReference>
<dbReference type="AlphaFoldDB" id="A0A4T0MPW2"/>
<dbReference type="Pfam" id="PF01370">
    <property type="entry name" value="Epimerase"/>
    <property type="match status" value="1"/>
</dbReference>
<feature type="domain" description="NAD-dependent epimerase/dehydratase" evidence="1">
    <location>
        <begin position="4"/>
        <end position="78"/>
    </location>
</feature>
<organism evidence="2 5">
    <name type="scientific">Wallemia mellicola</name>
    <dbReference type="NCBI Taxonomy" id="1708541"/>
    <lineage>
        <taxon>Eukaryota</taxon>
        <taxon>Fungi</taxon>
        <taxon>Dikarya</taxon>
        <taxon>Basidiomycota</taxon>
        <taxon>Wallemiomycotina</taxon>
        <taxon>Wallemiomycetes</taxon>
        <taxon>Wallemiales</taxon>
        <taxon>Wallemiaceae</taxon>
        <taxon>Wallemia</taxon>
    </lineage>
</organism>
<dbReference type="PANTHER" id="PTHR12126:SF16">
    <property type="entry name" value="MIOREX COMPLEX COMPONENT 2"/>
    <property type="match status" value="1"/>
</dbReference>
<evidence type="ECO:0000259" key="1">
    <source>
        <dbReference type="Pfam" id="PF01370"/>
    </source>
</evidence>
<evidence type="ECO:0000313" key="3">
    <source>
        <dbReference type="EMBL" id="TIC62156.1"/>
    </source>
</evidence>
<sequence>MKVAIVGGNGFLGSAITKAAVGRGWEVSSISQSGRPFRTPSGHTPKWTDEVKWTSANVFDQNTYSDVIKQSDAVVHTIGILLESDYKNGPLDALKGLIAGRENPNPLTGGLYERLNRDAAIRVADVYRNTRTTQEDNPFVYISAADIFRPLIPSRYISTKREAEEYLKRLDGIRDISLRPGLMYHPHTRPISTIPATMIDILNKLPKPFINGLDADSNLQSVQNLLHTSALHIDTVGAAALEAILDKSQSGDVNVDDIKRLAWKS</sequence>
<dbReference type="Proteomes" id="UP000309601">
    <property type="component" value="Unassembled WGS sequence"/>
</dbReference>
<accession>A0A4T0MPW2</accession>
<evidence type="ECO:0000313" key="5">
    <source>
        <dbReference type="Proteomes" id="UP000310685"/>
    </source>
</evidence>
<dbReference type="Proteomes" id="UP000310685">
    <property type="component" value="Unassembled WGS sequence"/>
</dbReference>
<protein>
    <recommendedName>
        <fullName evidence="1">NAD-dependent epimerase/dehydratase domain-containing protein</fullName>
    </recommendedName>
</protein>
<dbReference type="InterPro" id="IPR001509">
    <property type="entry name" value="Epimerase_deHydtase"/>
</dbReference>
<proteinExistence type="predicted"/>
<evidence type="ECO:0000313" key="4">
    <source>
        <dbReference type="Proteomes" id="UP000309601"/>
    </source>
</evidence>
<evidence type="ECO:0000313" key="2">
    <source>
        <dbReference type="EMBL" id="TIB76265.1"/>
    </source>
</evidence>
<gene>
    <name evidence="3" type="ORF">E3Q02_03633</name>
    <name evidence="2" type="ORF">E3Q22_03617</name>
</gene>
<dbReference type="GO" id="GO:0005739">
    <property type="term" value="C:mitochondrion"/>
    <property type="evidence" value="ECO:0007669"/>
    <property type="project" value="TreeGrafter"/>
</dbReference>
<dbReference type="SUPFAM" id="SSF51735">
    <property type="entry name" value="NAD(P)-binding Rossmann-fold domains"/>
    <property type="match status" value="1"/>
</dbReference>
<dbReference type="PANTHER" id="PTHR12126">
    <property type="entry name" value="NADH-UBIQUINONE OXIDOREDUCTASE 39 KDA SUBUNIT-RELATED"/>
    <property type="match status" value="1"/>
</dbReference>
<comment type="caution">
    <text evidence="2">The sequence shown here is derived from an EMBL/GenBank/DDBJ whole genome shotgun (WGS) entry which is preliminary data.</text>
</comment>
<name>A0A4T0MPW2_9BASI</name>
<dbReference type="EMBL" id="SPRC01000049">
    <property type="protein sequence ID" value="TIB76265.1"/>
    <property type="molecule type" value="Genomic_DNA"/>
</dbReference>